<name>H8Z6E3_9GAMM</name>
<keyword evidence="8" id="KW-1185">Reference proteome</keyword>
<dbReference type="InterPro" id="IPR024185">
    <property type="entry name" value="FTHF_cligase-like_sf"/>
</dbReference>
<reference evidence="7 8" key="2">
    <citation type="submission" date="2011-11" db="EMBL/GenBank/DDBJ databases">
        <authorList>
            <consortium name="US DOE Joint Genome Institute"/>
            <person name="Lucas S."/>
            <person name="Han J."/>
            <person name="Lapidus A."/>
            <person name="Cheng J.-F."/>
            <person name="Goodwin L."/>
            <person name="Pitluck S."/>
            <person name="Peters L."/>
            <person name="Ovchinnikova G."/>
            <person name="Zhang X."/>
            <person name="Detter J.C."/>
            <person name="Han C."/>
            <person name="Tapia R."/>
            <person name="Land M."/>
            <person name="Hauser L."/>
            <person name="Kyrpides N."/>
            <person name="Ivanova N."/>
            <person name="Pagani I."/>
            <person name="Vogl K."/>
            <person name="Liu Z."/>
            <person name="Overmann J."/>
            <person name="Frigaard N.-U."/>
            <person name="Bryant D."/>
            <person name="Woyke T."/>
        </authorList>
    </citation>
    <scope>NUCLEOTIDE SEQUENCE [LARGE SCALE GENOMIC DNA]</scope>
    <source>
        <strain evidence="7 8">970</strain>
    </source>
</reference>
<dbReference type="EMBL" id="JH603170">
    <property type="protein sequence ID" value="EIC20727.1"/>
    <property type="molecule type" value="Genomic_DNA"/>
</dbReference>
<dbReference type="eggNOG" id="COG0212">
    <property type="taxonomic scope" value="Bacteria"/>
</dbReference>
<comment type="similarity">
    <text evidence="1 5">Belongs to the 5-formyltetrahydrofolate cyclo-ligase family.</text>
</comment>
<accession>H8Z6E3</accession>
<evidence type="ECO:0000256" key="6">
    <source>
        <dbReference type="SAM" id="MobiDB-lite"/>
    </source>
</evidence>
<dbReference type="OrthoDB" id="9801938at2"/>
<sequence length="219" mass="24868">MISPQPPSSPSSSIPNLSARPALRRKLRTKRRALSQSIQRQHAHQVAARILRLPGIARARCIALYVPTDGELDPSPIRARLARASTTWYLPVITSLAPPRLAFYPDQSAHRRRRNRFGIPEPDPRRQAPIKISSLDLVFLPLVGFDPDCQRLGMGLGFYDRCFGAIRARAHWYRRPRLIGLAHECQRVERIETNPWDVALDAVVTEQRLYVCGQPQSRS</sequence>
<dbReference type="HOGENOM" id="CLU_066245_0_0_6"/>
<gene>
    <name evidence="7" type="ORF">Thi970DRAFT_04382</name>
</gene>
<dbReference type="GO" id="GO:0046872">
    <property type="term" value="F:metal ion binding"/>
    <property type="evidence" value="ECO:0007669"/>
    <property type="project" value="UniProtKB-KW"/>
</dbReference>
<dbReference type="Gene3D" id="3.40.50.10420">
    <property type="entry name" value="NagB/RpiA/CoA transferase-like"/>
    <property type="match status" value="1"/>
</dbReference>
<keyword evidence="2 4" id="KW-0547">Nucleotide-binding</keyword>
<protein>
    <recommendedName>
        <fullName evidence="5">5-formyltetrahydrofolate cyclo-ligase</fullName>
        <ecNumber evidence="5">6.3.3.2</ecNumber>
    </recommendedName>
</protein>
<feature type="binding site" evidence="4">
    <location>
        <position position="71"/>
    </location>
    <ligand>
        <name>substrate</name>
    </ligand>
</feature>
<dbReference type="RefSeq" id="WP_009151130.1">
    <property type="nucleotide sequence ID" value="NZ_CP121471.1"/>
</dbReference>
<dbReference type="InterPro" id="IPR002698">
    <property type="entry name" value="FTHF_cligase"/>
</dbReference>
<dbReference type="InterPro" id="IPR037171">
    <property type="entry name" value="NagB/RpiA_transferase-like"/>
</dbReference>
<evidence type="ECO:0000313" key="8">
    <source>
        <dbReference type="Proteomes" id="UP000002964"/>
    </source>
</evidence>
<comment type="cofactor">
    <cofactor evidence="5">
        <name>Mg(2+)</name>
        <dbReference type="ChEBI" id="CHEBI:18420"/>
    </cofactor>
</comment>
<evidence type="ECO:0000256" key="2">
    <source>
        <dbReference type="ARBA" id="ARBA00022741"/>
    </source>
</evidence>
<dbReference type="STRING" id="631362.Thi970DRAFT_04382"/>
<dbReference type="PIRSF" id="PIRSF006806">
    <property type="entry name" value="FTHF_cligase"/>
    <property type="match status" value="1"/>
</dbReference>
<dbReference type="PANTHER" id="PTHR23407:SF1">
    <property type="entry name" value="5-FORMYLTETRAHYDROFOLATE CYCLO-LIGASE"/>
    <property type="match status" value="1"/>
</dbReference>
<proteinExistence type="inferred from homology"/>
<feature type="region of interest" description="Disordered" evidence="6">
    <location>
        <begin position="1"/>
        <end position="20"/>
    </location>
</feature>
<keyword evidence="5" id="KW-0479">Metal-binding</keyword>
<evidence type="ECO:0000256" key="3">
    <source>
        <dbReference type="ARBA" id="ARBA00022840"/>
    </source>
</evidence>
<feature type="binding site" evidence="4">
    <location>
        <begin position="151"/>
        <end position="159"/>
    </location>
    <ligand>
        <name>ATP</name>
        <dbReference type="ChEBI" id="CHEBI:30616"/>
    </ligand>
</feature>
<dbReference type="SUPFAM" id="SSF100950">
    <property type="entry name" value="NagB/RpiA/CoA transferase-like"/>
    <property type="match status" value="1"/>
</dbReference>
<dbReference type="EC" id="6.3.3.2" evidence="5"/>
<dbReference type="PANTHER" id="PTHR23407">
    <property type="entry name" value="ATPASE INHIBITOR/5-FORMYLTETRAHYDROFOLATE CYCLO-LIGASE"/>
    <property type="match status" value="1"/>
</dbReference>
<dbReference type="Pfam" id="PF01812">
    <property type="entry name" value="5-FTHF_cyc-lig"/>
    <property type="match status" value="1"/>
</dbReference>
<dbReference type="NCBIfam" id="TIGR02727">
    <property type="entry name" value="MTHFS_bact"/>
    <property type="match status" value="1"/>
</dbReference>
<evidence type="ECO:0000256" key="4">
    <source>
        <dbReference type="PIRSR" id="PIRSR006806-1"/>
    </source>
</evidence>
<comment type="catalytic activity">
    <reaction evidence="5">
        <text>(6S)-5-formyl-5,6,7,8-tetrahydrofolate + ATP = (6R)-5,10-methenyltetrahydrofolate + ADP + phosphate</text>
        <dbReference type="Rhea" id="RHEA:10488"/>
        <dbReference type="ChEBI" id="CHEBI:30616"/>
        <dbReference type="ChEBI" id="CHEBI:43474"/>
        <dbReference type="ChEBI" id="CHEBI:57455"/>
        <dbReference type="ChEBI" id="CHEBI:57457"/>
        <dbReference type="ChEBI" id="CHEBI:456216"/>
        <dbReference type="EC" id="6.3.3.2"/>
    </reaction>
</comment>
<dbReference type="AlphaFoldDB" id="H8Z6E3"/>
<keyword evidence="3 4" id="KW-0067">ATP-binding</keyword>
<dbReference type="GO" id="GO:0009396">
    <property type="term" value="P:folic acid-containing compound biosynthetic process"/>
    <property type="evidence" value="ECO:0007669"/>
    <property type="project" value="TreeGrafter"/>
</dbReference>
<reference evidence="8" key="1">
    <citation type="submission" date="2011-06" db="EMBL/GenBank/DDBJ databases">
        <authorList>
            <consortium name="US DOE Joint Genome Institute (JGI-PGF)"/>
            <person name="Lucas S."/>
            <person name="Han J."/>
            <person name="Lapidus A."/>
            <person name="Cheng J.-F."/>
            <person name="Goodwin L."/>
            <person name="Pitluck S."/>
            <person name="Peters L."/>
            <person name="Land M.L."/>
            <person name="Hauser L."/>
            <person name="Vogl K."/>
            <person name="Liu Z."/>
            <person name="Overmann J."/>
            <person name="Frigaard N.-U."/>
            <person name="Bryant D.A."/>
            <person name="Woyke T.J."/>
        </authorList>
    </citation>
    <scope>NUCLEOTIDE SEQUENCE [LARGE SCALE GENOMIC DNA]</scope>
    <source>
        <strain evidence="8">970</strain>
    </source>
</reference>
<dbReference type="GO" id="GO:0030272">
    <property type="term" value="F:5-formyltetrahydrofolate cyclo-ligase activity"/>
    <property type="evidence" value="ECO:0007669"/>
    <property type="project" value="UniProtKB-EC"/>
</dbReference>
<evidence type="ECO:0000256" key="5">
    <source>
        <dbReference type="RuleBase" id="RU361279"/>
    </source>
</evidence>
<dbReference type="GO" id="GO:0005524">
    <property type="term" value="F:ATP binding"/>
    <property type="evidence" value="ECO:0007669"/>
    <property type="project" value="UniProtKB-KW"/>
</dbReference>
<feature type="compositionally biased region" description="Low complexity" evidence="6">
    <location>
        <begin position="10"/>
        <end position="20"/>
    </location>
</feature>
<dbReference type="Proteomes" id="UP000002964">
    <property type="component" value="Unassembled WGS sequence"/>
</dbReference>
<feature type="binding site" evidence="4">
    <location>
        <position position="66"/>
    </location>
    <ligand>
        <name>substrate</name>
    </ligand>
</feature>
<keyword evidence="5" id="KW-0460">Magnesium</keyword>
<evidence type="ECO:0000313" key="7">
    <source>
        <dbReference type="EMBL" id="EIC20727.1"/>
    </source>
</evidence>
<dbReference type="GO" id="GO:0035999">
    <property type="term" value="P:tetrahydrofolate interconversion"/>
    <property type="evidence" value="ECO:0007669"/>
    <property type="project" value="TreeGrafter"/>
</dbReference>
<organism evidence="7 8">
    <name type="scientific">Thiorhodovibrio frisius</name>
    <dbReference type="NCBI Taxonomy" id="631362"/>
    <lineage>
        <taxon>Bacteria</taxon>
        <taxon>Pseudomonadati</taxon>
        <taxon>Pseudomonadota</taxon>
        <taxon>Gammaproteobacteria</taxon>
        <taxon>Chromatiales</taxon>
        <taxon>Chromatiaceae</taxon>
        <taxon>Thiorhodovibrio</taxon>
    </lineage>
</organism>
<evidence type="ECO:0000256" key="1">
    <source>
        <dbReference type="ARBA" id="ARBA00010638"/>
    </source>
</evidence>